<sequence length="368" mass="38591">MNNAYKPFICLLLVIACDNPVYAERIKDIATIEGVRTNQLVGYGLVVGLANKSGDKTTTFAGQSLRSMLARLGLRLPPGFDPKAKNIAAAAIYAELPPFAKPGQQIDVTVSSLGDAKSLRGGVLLMSPLKGADGQVYAIAQGNLVVGGLSASGQDGSNITINNPNVGRIANGATIERVVNMPFADGNALIFNLHNSDFTTASRMAEAINRVLGPNTAKPIDATSVRVNAPLDSGQKVTFASMIENMMVAPDDAPARIIINSRTGTVVINSKVRVQPAAVSHGSLTVTISENPQVSQPNAFSNGQTVVTPQSQVKIEEEKNRMFLFNPGVSLDEIVRAVNNVGAAPSDLVAILEALKAAGALRAELIVI</sequence>
<accession>A0A8S0X3F5</accession>
<proteinExistence type="inferred from homology"/>
<dbReference type="RefSeq" id="WP_174627437.1">
    <property type="nucleotide sequence ID" value="NZ_CADCXN010000113.1"/>
</dbReference>
<gene>
    <name evidence="6 7" type="primary">flgI</name>
    <name evidence="7" type="ORF">METHB2_80011</name>
</gene>
<dbReference type="PRINTS" id="PR01010">
    <property type="entry name" value="FLGPRINGFLGI"/>
</dbReference>
<organism evidence="7 8">
    <name type="scientific">Candidatus Methylobacter favarea</name>
    <dbReference type="NCBI Taxonomy" id="2707345"/>
    <lineage>
        <taxon>Bacteria</taxon>
        <taxon>Pseudomonadati</taxon>
        <taxon>Pseudomonadota</taxon>
        <taxon>Gammaproteobacteria</taxon>
        <taxon>Methylococcales</taxon>
        <taxon>Methylococcaceae</taxon>
        <taxon>Methylobacter</taxon>
    </lineage>
</organism>
<dbReference type="AlphaFoldDB" id="A0A8S0X3F5"/>
<dbReference type="GO" id="GO:0071973">
    <property type="term" value="P:bacterial-type flagellum-dependent cell motility"/>
    <property type="evidence" value="ECO:0007669"/>
    <property type="project" value="InterPro"/>
</dbReference>
<dbReference type="GO" id="GO:0009428">
    <property type="term" value="C:bacterial-type flagellum basal body, distal rod, P ring"/>
    <property type="evidence" value="ECO:0007669"/>
    <property type="project" value="InterPro"/>
</dbReference>
<dbReference type="NCBIfam" id="NF003676">
    <property type="entry name" value="PRK05303.1"/>
    <property type="match status" value="1"/>
</dbReference>
<evidence type="ECO:0000313" key="7">
    <source>
        <dbReference type="EMBL" id="CAA9892694.1"/>
    </source>
</evidence>
<evidence type="ECO:0000313" key="8">
    <source>
        <dbReference type="Proteomes" id="UP000494216"/>
    </source>
</evidence>
<dbReference type="HAMAP" id="MF_00416">
    <property type="entry name" value="FlgI"/>
    <property type="match status" value="1"/>
</dbReference>
<comment type="caution">
    <text evidence="7">The sequence shown here is derived from an EMBL/GenBank/DDBJ whole genome shotgun (WGS) entry which is preliminary data.</text>
</comment>
<dbReference type="GO" id="GO:0005198">
    <property type="term" value="F:structural molecule activity"/>
    <property type="evidence" value="ECO:0007669"/>
    <property type="project" value="InterPro"/>
</dbReference>
<dbReference type="PROSITE" id="PS51257">
    <property type="entry name" value="PROKAR_LIPOPROTEIN"/>
    <property type="match status" value="1"/>
</dbReference>
<comment type="subcellular location">
    <subcellularLocation>
        <location evidence="2 6">Bacterial flagellum basal body</location>
    </subcellularLocation>
</comment>
<keyword evidence="4" id="KW-0732">Signal</keyword>
<keyword evidence="8" id="KW-1185">Reference proteome</keyword>
<evidence type="ECO:0000256" key="5">
    <source>
        <dbReference type="ARBA" id="ARBA00023143"/>
    </source>
</evidence>
<dbReference type="InterPro" id="IPR001782">
    <property type="entry name" value="Flag_FlgI"/>
</dbReference>
<evidence type="ECO:0000256" key="3">
    <source>
        <dbReference type="ARBA" id="ARBA00008994"/>
    </source>
</evidence>
<keyword evidence="7" id="KW-0966">Cell projection</keyword>
<evidence type="ECO:0000256" key="4">
    <source>
        <dbReference type="ARBA" id="ARBA00022729"/>
    </source>
</evidence>
<evidence type="ECO:0000256" key="1">
    <source>
        <dbReference type="ARBA" id="ARBA00002591"/>
    </source>
</evidence>
<dbReference type="PANTHER" id="PTHR30381:SF0">
    <property type="entry name" value="FLAGELLAR P-RING PROTEIN"/>
    <property type="match status" value="1"/>
</dbReference>
<reference evidence="7 8" key="1">
    <citation type="submission" date="2020-02" db="EMBL/GenBank/DDBJ databases">
        <authorList>
            <person name="Hogendoorn C."/>
        </authorList>
    </citation>
    <scope>NUCLEOTIDE SEQUENCE [LARGE SCALE GENOMIC DNA]</scope>
    <source>
        <strain evidence="7">METHB21</strain>
    </source>
</reference>
<dbReference type="PANTHER" id="PTHR30381">
    <property type="entry name" value="FLAGELLAR P-RING PERIPLASMIC PROTEIN FLGI"/>
    <property type="match status" value="1"/>
</dbReference>
<dbReference type="Proteomes" id="UP000494216">
    <property type="component" value="Unassembled WGS sequence"/>
</dbReference>
<comment type="similarity">
    <text evidence="3 6">Belongs to the FlgI family.</text>
</comment>
<keyword evidence="5 6" id="KW-0975">Bacterial flagellum</keyword>
<name>A0A8S0X3F5_9GAMM</name>
<protein>
    <recommendedName>
        <fullName evidence="6">Flagellar P-ring protein</fullName>
    </recommendedName>
    <alternativeName>
        <fullName evidence="6">Basal body P-ring protein</fullName>
    </alternativeName>
</protein>
<comment type="function">
    <text evidence="1 6">Assembles around the rod to form the L-ring and probably protects the motor/basal body from shearing forces during rotation.</text>
</comment>
<keyword evidence="7" id="KW-0969">Cilium</keyword>
<keyword evidence="7" id="KW-0282">Flagellum</keyword>
<evidence type="ECO:0000256" key="6">
    <source>
        <dbReference type="HAMAP-Rule" id="MF_00416"/>
    </source>
</evidence>
<dbReference type="Pfam" id="PF02119">
    <property type="entry name" value="FlgI"/>
    <property type="match status" value="1"/>
</dbReference>
<comment type="subunit">
    <text evidence="6">The basal body constitutes a major portion of the flagellar organelle and consists of four rings (L,P,S, and M) mounted on a central rod.</text>
</comment>
<dbReference type="EMBL" id="CADCXN010000113">
    <property type="protein sequence ID" value="CAA9892694.1"/>
    <property type="molecule type" value="Genomic_DNA"/>
</dbReference>
<evidence type="ECO:0000256" key="2">
    <source>
        <dbReference type="ARBA" id="ARBA00004117"/>
    </source>
</evidence>
<dbReference type="GO" id="GO:0030288">
    <property type="term" value="C:outer membrane-bounded periplasmic space"/>
    <property type="evidence" value="ECO:0007669"/>
    <property type="project" value="InterPro"/>
</dbReference>